<evidence type="ECO:0000313" key="2">
    <source>
        <dbReference type="Proteomes" id="UP001500552"/>
    </source>
</evidence>
<comment type="caution">
    <text evidence="1">The sequence shown here is derived from an EMBL/GenBank/DDBJ whole genome shotgun (WGS) entry which is preliminary data.</text>
</comment>
<dbReference type="EMBL" id="BAABHC010000004">
    <property type="protein sequence ID" value="GAA4427887.1"/>
    <property type="molecule type" value="Genomic_DNA"/>
</dbReference>
<organism evidence="1 2">
    <name type="scientific">Pontibacter saemangeumensis</name>
    <dbReference type="NCBI Taxonomy" id="1084525"/>
    <lineage>
        <taxon>Bacteria</taxon>
        <taxon>Pseudomonadati</taxon>
        <taxon>Bacteroidota</taxon>
        <taxon>Cytophagia</taxon>
        <taxon>Cytophagales</taxon>
        <taxon>Hymenobacteraceae</taxon>
        <taxon>Pontibacter</taxon>
    </lineage>
</organism>
<accession>A0ABP8LFF2</accession>
<dbReference type="SUPFAM" id="SSF55144">
    <property type="entry name" value="LigT-like"/>
    <property type="match status" value="1"/>
</dbReference>
<protein>
    <recommendedName>
        <fullName evidence="3">2'-5' RNA ligase</fullName>
    </recommendedName>
</protein>
<dbReference type="Gene3D" id="3.90.1140.10">
    <property type="entry name" value="Cyclic phosphodiesterase"/>
    <property type="match status" value="1"/>
</dbReference>
<sequence>MIAIASLLDLTATERVTDLTNKLEKKFGLSGVKITPYPHLTALTAEIPDMEEFKEYLELTCLETRKITVRTTGLGIFPGQNPVIFIPVLRTPPLNDLHGRLHRDVAEMSTEMGVFYNPNLWLPHISLALGDTTPEILGPVLSFLCDYNFNWEITLDNLTILQKCGDYFLKDEEYHFGRRELIS</sequence>
<dbReference type="Pfam" id="PF13563">
    <property type="entry name" value="2_5_RNA_ligase2"/>
    <property type="match status" value="1"/>
</dbReference>
<evidence type="ECO:0008006" key="3">
    <source>
        <dbReference type="Google" id="ProtNLM"/>
    </source>
</evidence>
<gene>
    <name evidence="1" type="ORF">GCM10023188_11510</name>
</gene>
<proteinExistence type="predicted"/>
<reference evidence="2" key="1">
    <citation type="journal article" date="2019" name="Int. J. Syst. Evol. Microbiol.">
        <title>The Global Catalogue of Microorganisms (GCM) 10K type strain sequencing project: providing services to taxonomists for standard genome sequencing and annotation.</title>
        <authorList>
            <consortium name="The Broad Institute Genomics Platform"/>
            <consortium name="The Broad Institute Genome Sequencing Center for Infectious Disease"/>
            <person name="Wu L."/>
            <person name="Ma J."/>
        </authorList>
    </citation>
    <scope>NUCLEOTIDE SEQUENCE [LARGE SCALE GENOMIC DNA]</scope>
    <source>
        <strain evidence="2">JCM 17926</strain>
    </source>
</reference>
<evidence type="ECO:0000313" key="1">
    <source>
        <dbReference type="EMBL" id="GAA4427887.1"/>
    </source>
</evidence>
<dbReference type="InterPro" id="IPR009097">
    <property type="entry name" value="Cyclic_Pdiesterase"/>
</dbReference>
<keyword evidence="2" id="KW-1185">Reference proteome</keyword>
<dbReference type="RefSeq" id="WP_345157464.1">
    <property type="nucleotide sequence ID" value="NZ_BAABHC010000004.1"/>
</dbReference>
<dbReference type="Proteomes" id="UP001500552">
    <property type="component" value="Unassembled WGS sequence"/>
</dbReference>
<name>A0ABP8LFF2_9BACT</name>